<sequence>MRWHAERKEAVLNDKERIEHPVLTHPSDASQWKALDNEFGSFGADPRNIRLGASTDGFNPFGNQSSTHSTWPVFVWIYNLPPWLCMKRKYIQMSMLIQGPTQPGNDINMYLELLKEELETLWAEEGVDTWDAVAEEYFPLRAALITTVQDYLGYGYISCQVCHGHKACVRCMEETMFLQLGKDPGSSKTVYMGHRRWLQKTDPWRKRGDLFDGTNEPRGPPRKKSGEEIDTLLKGWKECPAPGKIRQKPGEKKKKKETTPLIGVWKRRSVFWDLPYWKILDTPHCLDVMHITKNMCESLLGTLLNMPDRTKDGPKARHDLKVLGIREELQIPPAQEGQSEEEADGGVRVPFGYSGLISRYMDPKKRNFSGMKSHDCHVMMTQILPVAIRGIMDDHVRATLTGLCNFFDVITRKSISVKKLARLQEEIVVILCEMEMYFPPAFFDVMVHLLVHIMDDIVSLGPTFLHNMMPFERMNGVIKGYVRNRSHPDGSIVQGWLTEECISFCTNYLDIEDPVGLPQNKHLRRFEGVGHKNGRKELHVHMSGRTSDFDRANLVALQHIDLIDPWLKEHKTMIENSGKPMMTEAEIYREHNSSFARWFKDHIDANPPPMDSDKDKLVLALSHGPAPNIMTYQAYDINGYTFYTEEKDKNSVYQNSGVTMDSWTGDVKTRYYGRIEEIWELNYAGEKVPMFRIRWAKSVRKEDRYFTTMFLPEANKSKSTNATAQNEPWVLAEHVHQCFFITDPSRPSRVIVRRGKRTIIGMDGVANEEDFEGQLREVSAPPQQPAAPEAEEYERDNFQWDIPTSSQVVHEDAPGLKYVCSKKLFDSQETADEEENPKEVATAAVKNMLSPNTLRATATTAMDGPALQPKKRKRANKKDAQDKAAAKSKDKVPLLDKLPNNWRPLHHLGQPMLPEHVVKKLTPDMRSLHETVLHVENLLLKSKDPGYPLFVAKVPTGMNFVEKYPADLCFIRFNDIFSIYRMQALHFSVVRLVALSLSSQIVKEGTPTIAIMDPFYMRESIICNPGDRAIATQQVEDFMLANIKKGAILIPYFPEDKFCTLIVVHPQHSHAVYLDSGRDRKKDYSHIRALLNDALTGFANKAGPLKVERKSRGGLVLTHTTNFPCLRQSTPDNGMDAWYAILQMQEYIKYADDMLLPENLRNRFANMADVPDREIRKNWGRIQQFICTIILQDVNNRSGEFFYGYGLPPNDEIDLRLEMSRDERPFNSLEGCRPFPLGVQPDPTTGTLAKA</sequence>
<dbReference type="PANTHER" id="PTHR48258:SF9">
    <property type="entry name" value="OS01G0348150 PROTEIN"/>
    <property type="match status" value="1"/>
</dbReference>
<feature type="region of interest" description="Disordered" evidence="1">
    <location>
        <begin position="857"/>
        <end position="890"/>
    </location>
</feature>
<reference evidence="3" key="1">
    <citation type="submission" date="2023-07" db="EMBL/GenBank/DDBJ databases">
        <title>A chromosome-level genome assembly of Lolium multiflorum.</title>
        <authorList>
            <person name="Chen Y."/>
            <person name="Copetti D."/>
            <person name="Kolliker R."/>
            <person name="Studer B."/>
        </authorList>
    </citation>
    <scope>NUCLEOTIDE SEQUENCE</scope>
    <source>
        <strain evidence="3">02402/16</strain>
        <tissue evidence="3">Leaf</tissue>
    </source>
</reference>
<dbReference type="AlphaFoldDB" id="A0AAD8TWJ1"/>
<feature type="compositionally biased region" description="Polar residues" evidence="1">
    <location>
        <begin position="1242"/>
        <end position="1251"/>
    </location>
</feature>
<feature type="region of interest" description="Disordered" evidence="1">
    <location>
        <begin position="1232"/>
        <end position="1251"/>
    </location>
</feature>
<feature type="domain" description="DUF4218" evidence="2">
    <location>
        <begin position="412"/>
        <end position="510"/>
    </location>
</feature>
<evidence type="ECO:0000256" key="1">
    <source>
        <dbReference type="SAM" id="MobiDB-lite"/>
    </source>
</evidence>
<dbReference type="InterPro" id="IPR025452">
    <property type="entry name" value="DUF4218"/>
</dbReference>
<gene>
    <name evidence="3" type="ORF">QYE76_010081</name>
</gene>
<organism evidence="3 4">
    <name type="scientific">Lolium multiflorum</name>
    <name type="common">Italian ryegrass</name>
    <name type="synonym">Lolium perenne subsp. multiflorum</name>
    <dbReference type="NCBI Taxonomy" id="4521"/>
    <lineage>
        <taxon>Eukaryota</taxon>
        <taxon>Viridiplantae</taxon>
        <taxon>Streptophyta</taxon>
        <taxon>Embryophyta</taxon>
        <taxon>Tracheophyta</taxon>
        <taxon>Spermatophyta</taxon>
        <taxon>Magnoliopsida</taxon>
        <taxon>Liliopsida</taxon>
        <taxon>Poales</taxon>
        <taxon>Poaceae</taxon>
        <taxon>BOP clade</taxon>
        <taxon>Pooideae</taxon>
        <taxon>Poodae</taxon>
        <taxon>Poeae</taxon>
        <taxon>Poeae Chloroplast Group 2 (Poeae type)</taxon>
        <taxon>Loliodinae</taxon>
        <taxon>Loliinae</taxon>
        <taxon>Lolium</taxon>
    </lineage>
</organism>
<name>A0AAD8TWJ1_LOLMU</name>
<evidence type="ECO:0000313" key="3">
    <source>
        <dbReference type="EMBL" id="KAK1693384.1"/>
    </source>
</evidence>
<dbReference type="Proteomes" id="UP001231189">
    <property type="component" value="Unassembled WGS sequence"/>
</dbReference>
<accession>A0AAD8TWJ1</accession>
<keyword evidence="4" id="KW-1185">Reference proteome</keyword>
<comment type="caution">
    <text evidence="3">The sequence shown here is derived from an EMBL/GenBank/DDBJ whole genome shotgun (WGS) entry which is preliminary data.</text>
</comment>
<proteinExistence type="predicted"/>
<protein>
    <recommendedName>
        <fullName evidence="2">DUF4218 domain-containing protein</fullName>
    </recommendedName>
</protein>
<evidence type="ECO:0000313" key="4">
    <source>
        <dbReference type="Proteomes" id="UP001231189"/>
    </source>
</evidence>
<evidence type="ECO:0000259" key="2">
    <source>
        <dbReference type="Pfam" id="PF13960"/>
    </source>
</evidence>
<dbReference type="Pfam" id="PF13960">
    <property type="entry name" value="DUF4218"/>
    <property type="match status" value="1"/>
</dbReference>
<feature type="compositionally biased region" description="Basic and acidic residues" evidence="1">
    <location>
        <begin position="877"/>
        <end position="890"/>
    </location>
</feature>
<dbReference type="Pfam" id="PF02992">
    <property type="entry name" value="Transposase_21"/>
    <property type="match status" value="1"/>
</dbReference>
<dbReference type="PANTHER" id="PTHR48258">
    <property type="entry name" value="DUF4218 DOMAIN-CONTAINING PROTEIN-RELATED"/>
    <property type="match status" value="1"/>
</dbReference>
<dbReference type="InterPro" id="IPR004242">
    <property type="entry name" value="Transposase_21"/>
</dbReference>
<dbReference type="EMBL" id="JAUUTY010000001">
    <property type="protein sequence ID" value="KAK1693384.1"/>
    <property type="molecule type" value="Genomic_DNA"/>
</dbReference>